<evidence type="ECO:0000256" key="4">
    <source>
        <dbReference type="ARBA" id="ARBA00022552"/>
    </source>
</evidence>
<feature type="region of interest" description="Disordered" evidence="5">
    <location>
        <begin position="124"/>
        <end position="182"/>
    </location>
</feature>
<dbReference type="WBParaSite" id="ACRNAN_scaffold1663.g13923.t1">
    <property type="protein sequence ID" value="ACRNAN_scaffold1663.g13923.t1"/>
    <property type="gene ID" value="ACRNAN_scaffold1663.g13923"/>
</dbReference>
<dbReference type="GO" id="GO:0006364">
    <property type="term" value="P:rRNA processing"/>
    <property type="evidence" value="ECO:0007669"/>
    <property type="project" value="UniProtKB-KW"/>
</dbReference>
<comment type="function">
    <text evidence="1">May be involved in 20S pre-rRNA processing.</text>
</comment>
<accession>A0A914D0T5</accession>
<dbReference type="Pfam" id="PF10273">
    <property type="entry name" value="WGG"/>
    <property type="match status" value="1"/>
</dbReference>
<evidence type="ECO:0000313" key="7">
    <source>
        <dbReference type="WBParaSite" id="ACRNAN_scaffold1663.g13923.t1"/>
    </source>
</evidence>
<dbReference type="PANTHER" id="PTHR21250">
    <property type="entry name" value="PRE-RRNA-PROCESSING PROTEIN TSR2 HOMOLOG"/>
    <property type="match status" value="1"/>
</dbReference>
<keyword evidence="6" id="KW-1185">Reference proteome</keyword>
<evidence type="ECO:0000256" key="2">
    <source>
        <dbReference type="ARBA" id="ARBA00006524"/>
    </source>
</evidence>
<dbReference type="Proteomes" id="UP000887540">
    <property type="component" value="Unplaced"/>
</dbReference>
<evidence type="ECO:0000256" key="3">
    <source>
        <dbReference type="ARBA" id="ARBA00017551"/>
    </source>
</evidence>
<feature type="compositionally biased region" description="Basic and acidic residues" evidence="5">
    <location>
        <begin position="158"/>
        <end position="169"/>
    </location>
</feature>
<reference evidence="7" key="1">
    <citation type="submission" date="2022-11" db="UniProtKB">
        <authorList>
            <consortium name="WormBaseParasite"/>
        </authorList>
    </citation>
    <scope>IDENTIFICATION</scope>
</reference>
<feature type="compositionally biased region" description="Acidic residues" evidence="5">
    <location>
        <begin position="139"/>
        <end position="156"/>
    </location>
</feature>
<evidence type="ECO:0000313" key="6">
    <source>
        <dbReference type="Proteomes" id="UP000887540"/>
    </source>
</evidence>
<keyword evidence="4" id="KW-0698">rRNA processing</keyword>
<evidence type="ECO:0000256" key="5">
    <source>
        <dbReference type="SAM" id="MobiDB-lite"/>
    </source>
</evidence>
<comment type="similarity">
    <text evidence="2">Belongs to the TSR2 family.</text>
</comment>
<evidence type="ECO:0000256" key="1">
    <source>
        <dbReference type="ARBA" id="ARBA00002210"/>
    </source>
</evidence>
<organism evidence="6 7">
    <name type="scientific">Acrobeloides nanus</name>
    <dbReference type="NCBI Taxonomy" id="290746"/>
    <lineage>
        <taxon>Eukaryota</taxon>
        <taxon>Metazoa</taxon>
        <taxon>Ecdysozoa</taxon>
        <taxon>Nematoda</taxon>
        <taxon>Chromadorea</taxon>
        <taxon>Rhabditida</taxon>
        <taxon>Tylenchina</taxon>
        <taxon>Cephalobomorpha</taxon>
        <taxon>Cephaloboidea</taxon>
        <taxon>Cephalobidae</taxon>
        <taxon>Acrobeloides</taxon>
    </lineage>
</organism>
<dbReference type="AlphaFoldDB" id="A0A914D0T5"/>
<dbReference type="InterPro" id="IPR019398">
    <property type="entry name" value="Pre-rRNA_process_TSR2"/>
</dbReference>
<sequence length="182" mass="20963">MEVDANSNNLLEKFSEVVWRILKSWTAYQLALKVQMGGSETNEKNRWFHEVLTDFLYSNSNLEIFEIADWIDELIFNDFNLILEDNSSDEISQNLVQCSKWLRANETEKIAEFLSKLPPDDRILSAAAQSSKEARGEESDSSDSESEDESMEEQPTEDSSREKQPKTVTDEEGWTTILPKKK</sequence>
<name>A0A914D0T5_9BILA</name>
<proteinExistence type="inferred from homology"/>
<protein>
    <recommendedName>
        <fullName evidence="3">Pre-rRNA-processing protein TSR2 homolog</fullName>
    </recommendedName>
</protein>